<gene>
    <name evidence="1" type="ORF">EDD65_10333</name>
</gene>
<dbReference type="Proteomes" id="UP000294567">
    <property type="component" value="Unassembled WGS sequence"/>
</dbReference>
<dbReference type="AlphaFoldDB" id="A0A4R3KZZ2"/>
<dbReference type="RefSeq" id="WP_132026340.1">
    <property type="nucleotide sequence ID" value="NZ_CP068564.1"/>
</dbReference>
<evidence type="ECO:0000313" key="1">
    <source>
        <dbReference type="EMBL" id="TCS90729.1"/>
    </source>
</evidence>
<comment type="caution">
    <text evidence="1">The sequence shown here is derived from an EMBL/GenBank/DDBJ whole genome shotgun (WGS) entry which is preliminary data.</text>
</comment>
<dbReference type="EMBL" id="SMAE01000003">
    <property type="protein sequence ID" value="TCS90729.1"/>
    <property type="molecule type" value="Genomic_DNA"/>
</dbReference>
<evidence type="ECO:0000313" key="2">
    <source>
        <dbReference type="Proteomes" id="UP000294567"/>
    </source>
</evidence>
<proteinExistence type="predicted"/>
<accession>A0A4R3KZZ2</accession>
<reference evidence="1 2" key="1">
    <citation type="submission" date="2019-03" db="EMBL/GenBank/DDBJ databases">
        <title>Genomic Encyclopedia of Type Strains, Phase IV (KMG-IV): sequencing the most valuable type-strain genomes for metagenomic binning, comparative biology and taxonomic classification.</title>
        <authorList>
            <person name="Goeker M."/>
        </authorList>
    </citation>
    <scope>NUCLEOTIDE SEQUENCE [LARGE SCALE GENOMIC DNA]</scope>
    <source>
        <strain evidence="1 2">DSM 26752</strain>
    </source>
</reference>
<dbReference type="InterPro" id="IPR015417">
    <property type="entry name" value="Gly_reductase_pB_sua/b"/>
</dbReference>
<dbReference type="NCBIfam" id="TIGR04480">
    <property type="entry name" value="D_pro_red_PrdA"/>
    <property type="match status" value="1"/>
</dbReference>
<protein>
    <submittedName>
        <fullName evidence="1">D-proline reductase (Dithiol) PrdA</fullName>
    </submittedName>
</protein>
<dbReference type="OrthoDB" id="5808629at2"/>
<dbReference type="InterPro" id="IPR031002">
    <property type="entry name" value="D_pro_red_PrdA"/>
</dbReference>
<name>A0A4R3KZZ2_9FIRM</name>
<organism evidence="1 2">
    <name type="scientific">Keratinibaculum paraultunense</name>
    <dbReference type="NCBI Taxonomy" id="1278232"/>
    <lineage>
        <taxon>Bacteria</taxon>
        <taxon>Bacillati</taxon>
        <taxon>Bacillota</taxon>
        <taxon>Tissierellia</taxon>
        <taxon>Tissierellales</taxon>
        <taxon>Tepidimicrobiaceae</taxon>
        <taxon>Keratinibaculum</taxon>
    </lineage>
</organism>
<dbReference type="GO" id="GO:0050002">
    <property type="term" value="F:D-proline reductase activity"/>
    <property type="evidence" value="ECO:0007669"/>
    <property type="project" value="InterPro"/>
</dbReference>
<keyword evidence="2" id="KW-1185">Reference proteome</keyword>
<dbReference type="Pfam" id="PF09338">
    <property type="entry name" value="Gly_reductase"/>
    <property type="match status" value="1"/>
</dbReference>
<sequence>MAITKEQAMEHKDSYAITCCRFEEGTVIEPSHIEDPNLIPDLEESGLIEIPEDCLKIGEVLGATLKKTVDALTPLTPDLVEGYTKLEETSREEIEEIDKEVSVNEDESTERHEKGINNIKIQIGEGKDINIEIPFPVITSSAVSSTPITEEIKGEKSSPEEEKELRRLTRKYFKIDKVEFGHETKIDGTTLIIREDAYKEAIDSQELVVDMKVDIITPDRYNEFSNTIMDVQPIATKEEGELGEGITRVLDGVVMLVTGTDEAGVQIGEFGSSEGILEENIMWGRPGSPEKGEILIKTDVTIKKGKNMERPGPMAAHKATDFITQEIREALKKADESLVVRKEEFVHKRRLNKKKVVIVKEIMGQGAMHDNYLMPQEPVGVLGAKANVDLGNVPVVVSPLHVLDGCVHALTCIGPASKETSRHYFREPLVLEAMLDDEIDLAAVVFVGSPQANSEKFYVSKLLGLTIEAMDVDGAIVTTEGFGNNHVDFASHIEEIGKRGIPVVGMTFAAVQGQLVVGNEHMDAMVELNKSEEGIENEILENNCLCQEDAIRALYMLKAKMAGEEILPPERKYGKDVILNNIRLIEKATDRKIELVDNETSLKISQNRRNEYEKDAE</sequence>